<name>A0ABS4J0K5_9BACL</name>
<dbReference type="InterPro" id="IPR000962">
    <property type="entry name" value="Znf_DskA_TraR"/>
</dbReference>
<keyword evidence="2" id="KW-0863">Zinc-finger</keyword>
<comment type="caution">
    <text evidence="4">Lacks conserved residue(s) required for the propagation of feature annotation.</text>
</comment>
<organism evidence="6 7">
    <name type="scientific">Paenibacillus eucommiae</name>
    <dbReference type="NCBI Taxonomy" id="1355755"/>
    <lineage>
        <taxon>Bacteria</taxon>
        <taxon>Bacillati</taxon>
        <taxon>Bacillota</taxon>
        <taxon>Bacilli</taxon>
        <taxon>Bacillales</taxon>
        <taxon>Paenibacillaceae</taxon>
        <taxon>Paenibacillus</taxon>
    </lineage>
</organism>
<evidence type="ECO:0000313" key="6">
    <source>
        <dbReference type="EMBL" id="MBP1992776.1"/>
    </source>
</evidence>
<dbReference type="Pfam" id="PF01258">
    <property type="entry name" value="zf-dskA_traR"/>
    <property type="match status" value="1"/>
</dbReference>
<dbReference type="PANTHER" id="PTHR33823:SF4">
    <property type="entry name" value="GENERAL STRESS PROTEIN 16O"/>
    <property type="match status" value="1"/>
</dbReference>
<proteinExistence type="predicted"/>
<dbReference type="PANTHER" id="PTHR33823">
    <property type="entry name" value="RNA POLYMERASE-BINDING TRANSCRIPTION FACTOR DKSA-RELATED"/>
    <property type="match status" value="1"/>
</dbReference>
<dbReference type="RefSeq" id="WP_209974067.1">
    <property type="nucleotide sequence ID" value="NZ_JAGGLB010000015.1"/>
</dbReference>
<dbReference type="EMBL" id="JAGGLB010000015">
    <property type="protein sequence ID" value="MBP1992776.1"/>
    <property type="molecule type" value="Genomic_DNA"/>
</dbReference>
<dbReference type="SUPFAM" id="SSF57716">
    <property type="entry name" value="Glucocorticoid receptor-like (DNA-binding domain)"/>
    <property type="match status" value="1"/>
</dbReference>
<dbReference type="SUPFAM" id="SSF109635">
    <property type="entry name" value="DnaK suppressor protein DksA, alpha-hairpin domain"/>
    <property type="match status" value="1"/>
</dbReference>
<evidence type="ECO:0000256" key="3">
    <source>
        <dbReference type="ARBA" id="ARBA00022833"/>
    </source>
</evidence>
<dbReference type="InterPro" id="IPR014240">
    <property type="entry name" value="YteA"/>
</dbReference>
<keyword evidence="1" id="KW-0479">Metal-binding</keyword>
<evidence type="ECO:0000256" key="4">
    <source>
        <dbReference type="PROSITE-ProRule" id="PRU00510"/>
    </source>
</evidence>
<evidence type="ECO:0000313" key="7">
    <source>
        <dbReference type="Proteomes" id="UP001519287"/>
    </source>
</evidence>
<gene>
    <name evidence="6" type="ORF">J2Z66_004389</name>
</gene>
<evidence type="ECO:0000256" key="2">
    <source>
        <dbReference type="ARBA" id="ARBA00022771"/>
    </source>
</evidence>
<dbReference type="InterPro" id="IPR037187">
    <property type="entry name" value="DnaK_N"/>
</dbReference>
<dbReference type="Gene3D" id="1.20.120.910">
    <property type="entry name" value="DksA, coiled-coil domain"/>
    <property type="match status" value="1"/>
</dbReference>
<dbReference type="PROSITE" id="PS51128">
    <property type="entry name" value="ZF_DKSA_2"/>
    <property type="match status" value="1"/>
</dbReference>
<keyword evidence="3" id="KW-0862">Zinc</keyword>
<evidence type="ECO:0000259" key="5">
    <source>
        <dbReference type="Pfam" id="PF01258"/>
    </source>
</evidence>
<keyword evidence="7" id="KW-1185">Reference proteome</keyword>
<reference evidence="6 7" key="1">
    <citation type="submission" date="2021-03" db="EMBL/GenBank/DDBJ databases">
        <title>Genomic Encyclopedia of Type Strains, Phase IV (KMG-IV): sequencing the most valuable type-strain genomes for metagenomic binning, comparative biology and taxonomic classification.</title>
        <authorList>
            <person name="Goeker M."/>
        </authorList>
    </citation>
    <scope>NUCLEOTIDE SEQUENCE [LARGE SCALE GENOMIC DNA]</scope>
    <source>
        <strain evidence="6 7">DSM 26048</strain>
    </source>
</reference>
<comment type="caution">
    <text evidence="6">The sequence shown here is derived from an EMBL/GenBank/DDBJ whole genome shotgun (WGS) entry which is preliminary data.</text>
</comment>
<dbReference type="Proteomes" id="UP001519287">
    <property type="component" value="Unassembled WGS sequence"/>
</dbReference>
<evidence type="ECO:0000256" key="1">
    <source>
        <dbReference type="ARBA" id="ARBA00022723"/>
    </source>
</evidence>
<accession>A0ABS4J0K5</accession>
<feature type="domain" description="Zinc finger DksA/TraR C4-type" evidence="5">
    <location>
        <begin position="90"/>
        <end position="118"/>
    </location>
</feature>
<protein>
    <submittedName>
        <fullName evidence="6">YteA family regulatory protein</fullName>
    </submittedName>
</protein>
<sequence>MKHLTKEQVRELQLWLLQDKVDLERRFDRNNNFGLENGMVQETGELSMYDNHPGDTATELYERSKDISLNEHAEFELRQVDEALSHIEKGDYGVCVYCNANIPFERLQAIPTTLYCKEHVPDPHTSERRPVEEQFLNPPFGRTSLDEQSGQNQFDGEDAWQIVESWGTSNTPAFAEDNQVEDYEHMYIEADENDGFVEAYESFVATDLYGQEVTIVRNKAYNDYMDKGEGEHLLEDDPEASM</sequence>
<dbReference type="NCBIfam" id="TIGR02890">
    <property type="entry name" value="bacill_yteA"/>
    <property type="match status" value="1"/>
</dbReference>